<protein>
    <submittedName>
        <fullName evidence="2">Uncharacterized protein</fullName>
    </submittedName>
</protein>
<feature type="compositionally biased region" description="Polar residues" evidence="1">
    <location>
        <begin position="62"/>
        <end position="80"/>
    </location>
</feature>
<name>A0AAD6HDP4_9EURO</name>
<gene>
    <name evidence="2" type="ORF">N7493_009893</name>
</gene>
<keyword evidence="3" id="KW-1185">Reference proteome</keyword>
<feature type="region of interest" description="Disordered" evidence="1">
    <location>
        <begin position="46"/>
        <end position="80"/>
    </location>
</feature>
<organism evidence="2 3">
    <name type="scientific">Penicillium malachiteum</name>
    <dbReference type="NCBI Taxonomy" id="1324776"/>
    <lineage>
        <taxon>Eukaryota</taxon>
        <taxon>Fungi</taxon>
        <taxon>Dikarya</taxon>
        <taxon>Ascomycota</taxon>
        <taxon>Pezizomycotina</taxon>
        <taxon>Eurotiomycetes</taxon>
        <taxon>Eurotiomycetidae</taxon>
        <taxon>Eurotiales</taxon>
        <taxon>Aspergillaceae</taxon>
        <taxon>Penicillium</taxon>
    </lineage>
</organism>
<dbReference type="Proteomes" id="UP001215712">
    <property type="component" value="Unassembled WGS sequence"/>
</dbReference>
<accession>A0AAD6HDP4</accession>
<evidence type="ECO:0000313" key="3">
    <source>
        <dbReference type="Proteomes" id="UP001215712"/>
    </source>
</evidence>
<dbReference type="EMBL" id="JAQJAN010000018">
    <property type="protein sequence ID" value="KAJ5709602.1"/>
    <property type="molecule type" value="Genomic_DNA"/>
</dbReference>
<evidence type="ECO:0000256" key="1">
    <source>
        <dbReference type="SAM" id="MobiDB-lite"/>
    </source>
</evidence>
<evidence type="ECO:0000313" key="2">
    <source>
        <dbReference type="EMBL" id="KAJ5709602.1"/>
    </source>
</evidence>
<sequence length="80" mass="9106">MLPDHNGWAIILGPSGSTRFTVKRIKNIPAYRVDRLYEALHTTPWQSRPLDHRPLPLGQLPDSRTPSISHTSQFSNSNYP</sequence>
<proteinExistence type="predicted"/>
<comment type="caution">
    <text evidence="2">The sequence shown here is derived from an EMBL/GenBank/DDBJ whole genome shotgun (WGS) entry which is preliminary data.</text>
</comment>
<dbReference type="AlphaFoldDB" id="A0AAD6HDP4"/>
<reference evidence="2" key="1">
    <citation type="journal article" date="2023" name="IMA Fungus">
        <title>Comparative genomic study of the Penicillium genus elucidates a diverse pangenome and 15 lateral gene transfer events.</title>
        <authorList>
            <person name="Petersen C."/>
            <person name="Sorensen T."/>
            <person name="Nielsen M.R."/>
            <person name="Sondergaard T.E."/>
            <person name="Sorensen J.L."/>
            <person name="Fitzpatrick D.A."/>
            <person name="Frisvad J.C."/>
            <person name="Nielsen K.L."/>
        </authorList>
    </citation>
    <scope>NUCLEOTIDE SEQUENCE</scope>
    <source>
        <strain evidence="2">IBT 17514</strain>
    </source>
</reference>
<reference evidence="2" key="2">
    <citation type="submission" date="2023-01" db="EMBL/GenBank/DDBJ databases">
        <authorList>
            <person name="Petersen C."/>
        </authorList>
    </citation>
    <scope>NUCLEOTIDE SEQUENCE</scope>
    <source>
        <strain evidence="2">IBT 17514</strain>
    </source>
</reference>